<dbReference type="OrthoDB" id="68328at2759"/>
<dbReference type="GO" id="GO:0005782">
    <property type="term" value="C:peroxisomal matrix"/>
    <property type="evidence" value="ECO:0007669"/>
    <property type="project" value="UniProtKB-SubCell"/>
</dbReference>
<dbReference type="AlphaFoldDB" id="A0A1E4SAT9"/>
<evidence type="ECO:0000313" key="6">
    <source>
        <dbReference type="EMBL" id="ODV76624.1"/>
    </source>
</evidence>
<feature type="domain" description="Acyl-CoA thioesterase-like C-terminal" evidence="5">
    <location>
        <begin position="199"/>
        <end position="328"/>
    </location>
</feature>
<dbReference type="Pfam" id="PF13622">
    <property type="entry name" value="4HBT_3"/>
    <property type="match status" value="1"/>
</dbReference>
<dbReference type="RefSeq" id="XP_020061746.1">
    <property type="nucleotide sequence ID" value="XM_020210740.1"/>
</dbReference>
<dbReference type="GO" id="GO:0006637">
    <property type="term" value="P:acyl-CoA metabolic process"/>
    <property type="evidence" value="ECO:0007669"/>
    <property type="project" value="InterPro"/>
</dbReference>
<dbReference type="STRING" id="984487.A0A1E4SAT9"/>
<dbReference type="Pfam" id="PF20789">
    <property type="entry name" value="4HBT_3C"/>
    <property type="match status" value="1"/>
</dbReference>
<dbReference type="CDD" id="cd03445">
    <property type="entry name" value="Thioesterase_II_repeat2"/>
    <property type="match status" value="1"/>
</dbReference>
<dbReference type="Gene3D" id="2.40.160.210">
    <property type="entry name" value="Acyl-CoA thioesterase, double hotdog domain"/>
    <property type="match status" value="1"/>
</dbReference>
<evidence type="ECO:0000313" key="7">
    <source>
        <dbReference type="Proteomes" id="UP000094285"/>
    </source>
</evidence>
<keyword evidence="6" id="KW-0413">Isomerase</keyword>
<dbReference type="GO" id="GO:0047617">
    <property type="term" value="F:fatty acyl-CoA hydrolase activity"/>
    <property type="evidence" value="ECO:0007669"/>
    <property type="project" value="InterPro"/>
</dbReference>
<dbReference type="GO" id="GO:0016853">
    <property type="term" value="F:isomerase activity"/>
    <property type="evidence" value="ECO:0007669"/>
    <property type="project" value="UniProtKB-KW"/>
</dbReference>
<dbReference type="InterPro" id="IPR049449">
    <property type="entry name" value="TesB_ACOT8-like_N"/>
</dbReference>
<keyword evidence="7" id="KW-1185">Reference proteome</keyword>
<gene>
    <name evidence="6" type="ORF">CANTADRAFT_57885</name>
</gene>
<proteinExistence type="inferred from homology"/>
<keyword evidence="2" id="KW-0378">Hydrolase</keyword>
<name>A0A1E4SAT9_9ASCO</name>
<dbReference type="PANTHER" id="PTHR11066">
    <property type="entry name" value="ACYL-COA THIOESTERASE"/>
    <property type="match status" value="1"/>
</dbReference>
<dbReference type="Proteomes" id="UP000094285">
    <property type="component" value="Unassembled WGS sequence"/>
</dbReference>
<feature type="compositionally biased region" description="Polar residues" evidence="3">
    <location>
        <begin position="20"/>
        <end position="30"/>
    </location>
</feature>
<evidence type="ECO:0000259" key="4">
    <source>
        <dbReference type="Pfam" id="PF13622"/>
    </source>
</evidence>
<evidence type="ECO:0000256" key="2">
    <source>
        <dbReference type="ARBA" id="ARBA00022801"/>
    </source>
</evidence>
<protein>
    <submittedName>
        <fullName evidence="6">Thioesterase/thiol ester dehydrase-isomerase</fullName>
    </submittedName>
</protein>
<sequence>MKALAESSGSKIEEKFALSVTDSTPSSTTLEGKHPLQPFRKGARGTFGGELVAQALNAACATVEVPEFTPHSLHLYFVKAGLDDTTMVWQVQHVSDTKNYANRLVQGFQGTGGRLVYVCQVSFTRANHSEHRIKAAEEKAAAVVQAGGIARELPVQFQTKPNFLFEKYRNRLDEFNSHIHTFDMLEHITPPDYSYRDQKTDLGAAGNKQFGFFFRVRDDWRKAQNPTTTRFLQLAFASDSAYLGTVVGALGLRLPVDMKDPAMLPTFAFFRVSLDHTIYFHDLDFDPASWMFLDYKFSRLNNDRVLCQCIVYTLEGKMVALVIQEGLVYFTDEILGRVKRLGVDGDDLGVSKL</sequence>
<dbReference type="GO" id="GO:0009062">
    <property type="term" value="P:fatty acid catabolic process"/>
    <property type="evidence" value="ECO:0007669"/>
    <property type="project" value="TreeGrafter"/>
</dbReference>
<evidence type="ECO:0000259" key="5">
    <source>
        <dbReference type="Pfam" id="PF20789"/>
    </source>
</evidence>
<dbReference type="InterPro" id="IPR042171">
    <property type="entry name" value="Acyl-CoA_hotdog"/>
</dbReference>
<feature type="region of interest" description="Disordered" evidence="3">
    <location>
        <begin position="16"/>
        <end position="39"/>
    </location>
</feature>
<evidence type="ECO:0000256" key="1">
    <source>
        <dbReference type="ARBA" id="ARBA00006538"/>
    </source>
</evidence>
<dbReference type="InterPro" id="IPR029069">
    <property type="entry name" value="HotDog_dom_sf"/>
</dbReference>
<feature type="domain" description="Acyl-CoA thioesterase-like N-terminal HotDog" evidence="4">
    <location>
        <begin position="43"/>
        <end position="123"/>
    </location>
</feature>
<organism evidence="6 7">
    <name type="scientific">Suhomyces tanzawaensis NRRL Y-17324</name>
    <dbReference type="NCBI Taxonomy" id="984487"/>
    <lineage>
        <taxon>Eukaryota</taxon>
        <taxon>Fungi</taxon>
        <taxon>Dikarya</taxon>
        <taxon>Ascomycota</taxon>
        <taxon>Saccharomycotina</taxon>
        <taxon>Pichiomycetes</taxon>
        <taxon>Debaryomycetaceae</taxon>
        <taxon>Suhomyces</taxon>
    </lineage>
</organism>
<dbReference type="InterPro" id="IPR049450">
    <property type="entry name" value="ACOT8-like_C"/>
</dbReference>
<comment type="similarity">
    <text evidence="1">Belongs to the C/M/P thioester hydrolase family.</text>
</comment>
<dbReference type="SUPFAM" id="SSF54637">
    <property type="entry name" value="Thioesterase/thiol ester dehydrase-isomerase"/>
    <property type="match status" value="2"/>
</dbReference>
<accession>A0A1E4SAT9</accession>
<dbReference type="CDD" id="cd03444">
    <property type="entry name" value="Thioesterase_II_repeat1"/>
    <property type="match status" value="1"/>
</dbReference>
<reference evidence="7" key="1">
    <citation type="submission" date="2016-05" db="EMBL/GenBank/DDBJ databases">
        <title>Comparative genomics of biotechnologically important yeasts.</title>
        <authorList>
            <consortium name="DOE Joint Genome Institute"/>
            <person name="Riley R."/>
            <person name="Haridas S."/>
            <person name="Wolfe K.H."/>
            <person name="Lopes M.R."/>
            <person name="Hittinger C.T."/>
            <person name="Goker M."/>
            <person name="Salamov A."/>
            <person name="Wisecaver J."/>
            <person name="Long T.M."/>
            <person name="Aerts A.L."/>
            <person name="Barry K."/>
            <person name="Choi C."/>
            <person name="Clum A."/>
            <person name="Coughlan A.Y."/>
            <person name="Deshpande S."/>
            <person name="Douglass A.P."/>
            <person name="Hanson S.J."/>
            <person name="Klenk H.-P."/>
            <person name="Labutti K."/>
            <person name="Lapidus A."/>
            <person name="Lindquist E."/>
            <person name="Lipzen A."/>
            <person name="Meier-Kolthoff J.P."/>
            <person name="Ohm R.A."/>
            <person name="Otillar R.P."/>
            <person name="Pangilinan J."/>
            <person name="Peng Y."/>
            <person name="Rokas A."/>
            <person name="Rosa C.A."/>
            <person name="Scheuner C."/>
            <person name="Sibirny A.A."/>
            <person name="Slot J.C."/>
            <person name="Stielow J.B."/>
            <person name="Sun H."/>
            <person name="Kurtzman C.P."/>
            <person name="Blackwell M."/>
            <person name="Grigoriev I.V."/>
            <person name="Jeffries T.W."/>
        </authorList>
    </citation>
    <scope>NUCLEOTIDE SEQUENCE [LARGE SCALE GENOMIC DNA]</scope>
    <source>
        <strain evidence="7">NRRL Y-17324</strain>
    </source>
</reference>
<evidence type="ECO:0000256" key="3">
    <source>
        <dbReference type="SAM" id="MobiDB-lite"/>
    </source>
</evidence>
<dbReference type="InterPro" id="IPR003703">
    <property type="entry name" value="Acyl_CoA_thio"/>
</dbReference>
<dbReference type="EMBL" id="KV453918">
    <property type="protein sequence ID" value="ODV76624.1"/>
    <property type="molecule type" value="Genomic_DNA"/>
</dbReference>
<dbReference type="PANTHER" id="PTHR11066:SF34">
    <property type="entry name" value="ACYL-COENZYME A THIOESTERASE 8"/>
    <property type="match status" value="1"/>
</dbReference>
<dbReference type="GeneID" id="30984876"/>